<proteinExistence type="inferred from homology"/>
<accession>A0A7W9CIG4</accession>
<feature type="binding site" evidence="7 10">
    <location>
        <position position="122"/>
    </location>
    <ligand>
        <name>Mg(2+)</name>
        <dbReference type="ChEBI" id="CHEBI:18420"/>
    </ligand>
</feature>
<dbReference type="InterPro" id="IPR015813">
    <property type="entry name" value="Pyrv/PenolPyrv_kinase-like_dom"/>
</dbReference>
<dbReference type="NCBIfam" id="TIGR00222">
    <property type="entry name" value="panB"/>
    <property type="match status" value="1"/>
</dbReference>
<dbReference type="InterPro" id="IPR040442">
    <property type="entry name" value="Pyrv_kinase-like_dom_sf"/>
</dbReference>
<protein>
    <recommendedName>
        <fullName evidence="7">3-methyl-2-oxobutanoate hydroxymethyltransferase</fullName>
        <ecNumber evidence="7">2.1.2.11</ecNumber>
    </recommendedName>
    <alternativeName>
        <fullName evidence="7">Ketopantoate hydroxymethyltransferase</fullName>
        <shortName evidence="7">KPHMT</shortName>
    </alternativeName>
</protein>
<evidence type="ECO:0000256" key="10">
    <source>
        <dbReference type="PIRSR" id="PIRSR000388-3"/>
    </source>
</evidence>
<dbReference type="GO" id="GO:0032259">
    <property type="term" value="P:methylation"/>
    <property type="evidence" value="ECO:0007669"/>
    <property type="project" value="UniProtKB-KW"/>
</dbReference>
<organism evidence="11 12">
    <name type="scientific">Brevundimonas variabilis</name>
    <dbReference type="NCBI Taxonomy" id="74312"/>
    <lineage>
        <taxon>Bacteria</taxon>
        <taxon>Pseudomonadati</taxon>
        <taxon>Pseudomonadota</taxon>
        <taxon>Alphaproteobacteria</taxon>
        <taxon>Caulobacterales</taxon>
        <taxon>Caulobacteraceae</taxon>
        <taxon>Brevundimonas</taxon>
    </lineage>
</organism>
<comment type="similarity">
    <text evidence="2 7">Belongs to the PanB family.</text>
</comment>
<evidence type="ECO:0000256" key="2">
    <source>
        <dbReference type="ARBA" id="ARBA00008676"/>
    </source>
</evidence>
<keyword evidence="7 10" id="KW-0460">Magnesium</keyword>
<dbReference type="GO" id="GO:0005737">
    <property type="term" value="C:cytoplasm"/>
    <property type="evidence" value="ECO:0007669"/>
    <property type="project" value="UniProtKB-SubCell"/>
</dbReference>
<feature type="binding site" evidence="7 9">
    <location>
        <position position="120"/>
    </location>
    <ligand>
        <name>3-methyl-2-oxobutanoate</name>
        <dbReference type="ChEBI" id="CHEBI:11851"/>
    </ligand>
</feature>
<comment type="subunit">
    <text evidence="3 7">Homodecamer; pentamer of dimers.</text>
</comment>
<feature type="active site" description="Proton acceptor" evidence="7 8">
    <location>
        <position position="189"/>
    </location>
</feature>
<dbReference type="CDD" id="cd06557">
    <property type="entry name" value="KPHMT-like"/>
    <property type="match status" value="1"/>
</dbReference>
<evidence type="ECO:0000256" key="8">
    <source>
        <dbReference type="PIRSR" id="PIRSR000388-1"/>
    </source>
</evidence>
<dbReference type="EC" id="2.1.2.11" evidence="7"/>
<evidence type="ECO:0000313" key="12">
    <source>
        <dbReference type="Proteomes" id="UP000545037"/>
    </source>
</evidence>
<dbReference type="NCBIfam" id="NF001452">
    <property type="entry name" value="PRK00311.1"/>
    <property type="match status" value="1"/>
</dbReference>
<dbReference type="PANTHER" id="PTHR20881:SF0">
    <property type="entry name" value="3-METHYL-2-OXOBUTANOATE HYDROXYMETHYLTRANSFERASE"/>
    <property type="match status" value="1"/>
</dbReference>
<evidence type="ECO:0000256" key="4">
    <source>
        <dbReference type="ARBA" id="ARBA00022655"/>
    </source>
</evidence>
<dbReference type="Pfam" id="PF02548">
    <property type="entry name" value="Pantoate_transf"/>
    <property type="match status" value="1"/>
</dbReference>
<reference evidence="11 12" key="1">
    <citation type="submission" date="2020-08" db="EMBL/GenBank/DDBJ databases">
        <title>Genomic Encyclopedia of Type Strains, Phase IV (KMG-IV): sequencing the most valuable type-strain genomes for metagenomic binning, comparative biology and taxonomic classification.</title>
        <authorList>
            <person name="Goeker M."/>
        </authorList>
    </citation>
    <scope>NUCLEOTIDE SEQUENCE [LARGE SCALE GENOMIC DNA]</scope>
    <source>
        <strain evidence="11 12">DSM 4737</strain>
    </source>
</reference>
<feature type="binding site" evidence="7 9">
    <location>
        <begin position="51"/>
        <end position="52"/>
    </location>
    <ligand>
        <name>3-methyl-2-oxobutanoate</name>
        <dbReference type="ChEBI" id="CHEBI:11851"/>
    </ligand>
</feature>
<feature type="binding site" evidence="7 9">
    <location>
        <position position="90"/>
    </location>
    <ligand>
        <name>3-methyl-2-oxobutanoate</name>
        <dbReference type="ChEBI" id="CHEBI:11851"/>
    </ligand>
</feature>
<dbReference type="GO" id="GO:0003864">
    <property type="term" value="F:3-methyl-2-oxobutanoate hydroxymethyltransferase activity"/>
    <property type="evidence" value="ECO:0007669"/>
    <property type="project" value="UniProtKB-UniRule"/>
</dbReference>
<evidence type="ECO:0000256" key="9">
    <source>
        <dbReference type="PIRSR" id="PIRSR000388-2"/>
    </source>
</evidence>
<dbReference type="GO" id="GO:0000287">
    <property type="term" value="F:magnesium ion binding"/>
    <property type="evidence" value="ECO:0007669"/>
    <property type="project" value="TreeGrafter"/>
</dbReference>
<comment type="caution">
    <text evidence="11">The sequence shown here is derived from an EMBL/GenBank/DDBJ whole genome shotgun (WGS) entry which is preliminary data.</text>
</comment>
<dbReference type="FunFam" id="3.20.20.60:FF:000003">
    <property type="entry name" value="3-methyl-2-oxobutanoate hydroxymethyltransferase"/>
    <property type="match status" value="1"/>
</dbReference>
<comment type="pathway">
    <text evidence="1 7">Cofactor biosynthesis; (R)-pantothenate biosynthesis; (R)-pantoate from 3-methyl-2-oxobutanoate: step 1/2.</text>
</comment>
<dbReference type="GO" id="GO:0008168">
    <property type="term" value="F:methyltransferase activity"/>
    <property type="evidence" value="ECO:0007669"/>
    <property type="project" value="UniProtKB-KW"/>
</dbReference>
<gene>
    <name evidence="7" type="primary">panB</name>
    <name evidence="11" type="ORF">GGR13_001567</name>
</gene>
<evidence type="ECO:0000256" key="6">
    <source>
        <dbReference type="ARBA" id="ARBA00056497"/>
    </source>
</evidence>
<dbReference type="PANTHER" id="PTHR20881">
    <property type="entry name" value="3-METHYL-2-OXOBUTANOATE HYDROXYMETHYLTRANSFERASE"/>
    <property type="match status" value="1"/>
</dbReference>
<keyword evidence="7 10" id="KW-0479">Metal-binding</keyword>
<dbReference type="AlphaFoldDB" id="A0A7W9CIG4"/>
<keyword evidence="12" id="KW-1185">Reference proteome</keyword>
<dbReference type="Proteomes" id="UP000545037">
    <property type="component" value="Unassembled WGS sequence"/>
</dbReference>
<dbReference type="HAMAP" id="MF_00156">
    <property type="entry name" value="PanB"/>
    <property type="match status" value="1"/>
</dbReference>
<keyword evidence="5 7" id="KW-0808">Transferase</keyword>
<dbReference type="GO" id="GO:0015940">
    <property type="term" value="P:pantothenate biosynthetic process"/>
    <property type="evidence" value="ECO:0007669"/>
    <property type="project" value="UniProtKB-UniRule"/>
</dbReference>
<evidence type="ECO:0000256" key="5">
    <source>
        <dbReference type="ARBA" id="ARBA00022679"/>
    </source>
</evidence>
<evidence type="ECO:0000256" key="7">
    <source>
        <dbReference type="HAMAP-Rule" id="MF_00156"/>
    </source>
</evidence>
<sequence>MSAQTPQTTRRLAAPDIMKRKGGEPIVCLTAYDAPTAALLDDHCDLLLVGDSVGMVVHGMPNTVGVTLDMMILHGQAVMRGSKRAMVVVDMPFGSYEGGKEIAYENCARVMKETGAQAIKLESGPTVPETIAYLVQRGIPVMGHVGLRPQAVLTEGAFKAKGRTDDERLRVIAEAEATADAGAFAVVIEGTAEGVAREITEVIDKPTIGIGASAACDGQILVTPDMLGLFDWTPKFVRRYADLRGEIDRAVASYAEDVRARRFPAEVETYFSKKHVTP</sequence>
<keyword evidence="11" id="KW-0489">Methyltransferase</keyword>
<feature type="binding site" evidence="7 10">
    <location>
        <position position="90"/>
    </location>
    <ligand>
        <name>Mg(2+)</name>
        <dbReference type="ChEBI" id="CHEBI:18420"/>
    </ligand>
</feature>
<keyword evidence="4 7" id="KW-0566">Pantothenate biosynthesis</keyword>
<dbReference type="EMBL" id="JACHOR010000002">
    <property type="protein sequence ID" value="MBB5745983.1"/>
    <property type="molecule type" value="Genomic_DNA"/>
</dbReference>
<evidence type="ECO:0000313" key="11">
    <source>
        <dbReference type="EMBL" id="MBB5745983.1"/>
    </source>
</evidence>
<name>A0A7W9CIG4_9CAUL</name>
<dbReference type="InterPro" id="IPR003700">
    <property type="entry name" value="Pantoate_hydroxy_MeTrfase"/>
</dbReference>
<comment type="cofactor">
    <cofactor evidence="7 10">
        <name>Mg(2+)</name>
        <dbReference type="ChEBI" id="CHEBI:18420"/>
    </cofactor>
    <text evidence="7 10">Binds 1 Mg(2+) ion per subunit.</text>
</comment>
<feature type="binding site" evidence="7 10">
    <location>
        <position position="51"/>
    </location>
    <ligand>
        <name>Mg(2+)</name>
        <dbReference type="ChEBI" id="CHEBI:18420"/>
    </ligand>
</feature>
<dbReference type="SUPFAM" id="SSF51621">
    <property type="entry name" value="Phosphoenolpyruvate/pyruvate domain"/>
    <property type="match status" value="1"/>
</dbReference>
<comment type="subcellular location">
    <subcellularLocation>
        <location evidence="7">Cytoplasm</location>
    </subcellularLocation>
</comment>
<evidence type="ECO:0000256" key="3">
    <source>
        <dbReference type="ARBA" id="ARBA00011424"/>
    </source>
</evidence>
<dbReference type="PIRSF" id="PIRSF000388">
    <property type="entry name" value="Pantoate_hydroxy_MeTrfase"/>
    <property type="match status" value="1"/>
</dbReference>
<dbReference type="RefSeq" id="WP_183212936.1">
    <property type="nucleotide sequence ID" value="NZ_JACHOR010000002.1"/>
</dbReference>
<comment type="function">
    <text evidence="6 7">Catalyzes the reversible reaction in which hydroxymethyl group from 5,10-methylenetetrahydrofolate is transferred onto alpha-ketoisovalerate to form ketopantoate.</text>
</comment>
<dbReference type="UniPathway" id="UPA00028">
    <property type="reaction ID" value="UER00003"/>
</dbReference>
<dbReference type="Gene3D" id="3.20.20.60">
    <property type="entry name" value="Phosphoenolpyruvate-binding domains"/>
    <property type="match status" value="1"/>
</dbReference>
<comment type="catalytic activity">
    <reaction evidence="7">
        <text>(6R)-5,10-methylene-5,6,7,8-tetrahydrofolate + 3-methyl-2-oxobutanoate + H2O = 2-dehydropantoate + (6S)-5,6,7,8-tetrahydrofolate</text>
        <dbReference type="Rhea" id="RHEA:11824"/>
        <dbReference type="ChEBI" id="CHEBI:11561"/>
        <dbReference type="ChEBI" id="CHEBI:11851"/>
        <dbReference type="ChEBI" id="CHEBI:15377"/>
        <dbReference type="ChEBI" id="CHEBI:15636"/>
        <dbReference type="ChEBI" id="CHEBI:57453"/>
        <dbReference type="EC" id="2.1.2.11"/>
    </reaction>
</comment>
<evidence type="ECO:0000256" key="1">
    <source>
        <dbReference type="ARBA" id="ARBA00005033"/>
    </source>
</evidence>
<keyword evidence="7" id="KW-0963">Cytoplasm</keyword>